<dbReference type="GeneID" id="81433424"/>
<keyword evidence="2" id="KW-1185">Reference proteome</keyword>
<dbReference type="AlphaFoldDB" id="A0A9W9VVU5"/>
<dbReference type="Proteomes" id="UP001147782">
    <property type="component" value="Unassembled WGS sequence"/>
</dbReference>
<accession>A0A9W9VVU5</accession>
<reference evidence="1" key="1">
    <citation type="submission" date="2022-11" db="EMBL/GenBank/DDBJ databases">
        <authorList>
            <person name="Petersen C."/>
        </authorList>
    </citation>
    <scope>NUCLEOTIDE SEQUENCE</scope>
    <source>
        <strain evidence="1">IBT 29864</strain>
    </source>
</reference>
<evidence type="ECO:0000313" key="2">
    <source>
        <dbReference type="Proteomes" id="UP001147782"/>
    </source>
</evidence>
<protein>
    <submittedName>
        <fullName evidence="1">Uncharacterized protein</fullName>
    </submittedName>
</protein>
<name>A0A9W9VVU5_9EURO</name>
<evidence type="ECO:0000313" key="1">
    <source>
        <dbReference type="EMBL" id="KAJ5390248.1"/>
    </source>
</evidence>
<proteinExistence type="predicted"/>
<gene>
    <name evidence="1" type="ORF">N7496_001316</name>
</gene>
<reference evidence="1" key="2">
    <citation type="journal article" date="2023" name="IMA Fungus">
        <title>Comparative genomic study of the Penicillium genus elucidates a diverse pangenome and 15 lateral gene transfer events.</title>
        <authorList>
            <person name="Petersen C."/>
            <person name="Sorensen T."/>
            <person name="Nielsen M.R."/>
            <person name="Sondergaard T.E."/>
            <person name="Sorensen J.L."/>
            <person name="Fitzpatrick D.A."/>
            <person name="Frisvad J.C."/>
            <person name="Nielsen K.L."/>
        </authorList>
    </citation>
    <scope>NUCLEOTIDE SEQUENCE</scope>
    <source>
        <strain evidence="1">IBT 29864</strain>
    </source>
</reference>
<comment type="caution">
    <text evidence="1">The sequence shown here is derived from an EMBL/GenBank/DDBJ whole genome shotgun (WGS) entry which is preliminary data.</text>
</comment>
<dbReference type="RefSeq" id="XP_056560976.1">
    <property type="nucleotide sequence ID" value="XM_056694247.1"/>
</dbReference>
<organism evidence="1 2">
    <name type="scientific">Penicillium cataractarum</name>
    <dbReference type="NCBI Taxonomy" id="2100454"/>
    <lineage>
        <taxon>Eukaryota</taxon>
        <taxon>Fungi</taxon>
        <taxon>Dikarya</taxon>
        <taxon>Ascomycota</taxon>
        <taxon>Pezizomycotina</taxon>
        <taxon>Eurotiomycetes</taxon>
        <taxon>Eurotiomycetidae</taxon>
        <taxon>Eurotiales</taxon>
        <taxon>Aspergillaceae</taxon>
        <taxon>Penicillium</taxon>
    </lineage>
</organism>
<dbReference type="EMBL" id="JAPZBS010000001">
    <property type="protein sequence ID" value="KAJ5390248.1"/>
    <property type="molecule type" value="Genomic_DNA"/>
</dbReference>
<sequence length="424" mass="49482">MQINGFLWSAQQMICTKALAVSDLDTLRSIVLSSPICHKAYLMVREELLHTILKASYGEFLDLSEAIIAVRSKDLWLEHHEEQAIALLDRWRRREEIKQFFPTLAAQLYQPGDLEETIKLLRFHTILQFFFEDYTMNLPRPSWIEPARWKQELPIKMSKNEKCRFMRALCRLQIYGNIFGPPEDRKHLCLPAGDLSSDEKLFRLFLGAMPPWEYHEMGCVGSYLQTKYDPVFEKVSTGLRDAMKNDQGRFFWDVLSDDECPPPAVIDRVEDLPQIPTYAAALTFMGPDFLYRALHSTPIPQRNLVIGNLNRSFFPVFDGNFPIWYERIPFTDPADRHYVRHFEQFWSTLPPLEQPNLSWRKLGLVPHTPEQTLENALDMDNDQNLENEWPWGFALWDDARLKKWDAPLLIEGRGDAPLLLLTAP</sequence>
<dbReference type="OrthoDB" id="5427059at2759"/>